<name>A0A395RQG4_FUSSP</name>
<proteinExistence type="predicted"/>
<keyword evidence="2" id="KW-1185">Reference proteome</keyword>
<dbReference type="Proteomes" id="UP000266152">
    <property type="component" value="Unassembled WGS sequence"/>
</dbReference>
<sequence>MALRSLSQKILATSFVAAVTAGGIYSFTVSRRVSPVDKNLITRSQDIPESFISSKSAGEILNAKKHVYHSDWRFITLDIPAEHENVSDQVLLAKFVKGFFGGAVLRPERLILQTVGLDLVNLETEEAPAPRRVLWSLQDIPETNLLPINSVLFGVFQILDSHITDSENTKSLTKQTESYVDFGFGSDSTGFAGVHRFTVLRSPADGKSKKQKVQIHFQHMTCNPTVNKPLSPEFMLGFHEMYADYLFRDGVSEIKRWMGQ</sequence>
<accession>A0A395RQG4</accession>
<reference evidence="1 2" key="1">
    <citation type="journal article" date="2018" name="PLoS Pathog.">
        <title>Evolution of structural diversity of trichothecenes, a family of toxins produced by plant pathogenic and entomopathogenic fungi.</title>
        <authorList>
            <person name="Proctor R.H."/>
            <person name="McCormick S.P."/>
            <person name="Kim H.S."/>
            <person name="Cardoza R.E."/>
            <person name="Stanley A.M."/>
            <person name="Lindo L."/>
            <person name="Kelly A."/>
            <person name="Brown D.W."/>
            <person name="Lee T."/>
            <person name="Vaughan M.M."/>
            <person name="Alexander N.J."/>
            <person name="Busman M."/>
            <person name="Gutierrez S."/>
        </authorList>
    </citation>
    <scope>NUCLEOTIDE SEQUENCE [LARGE SCALE GENOMIC DNA]</scope>
    <source>
        <strain evidence="1 2">NRRL 3299</strain>
    </source>
</reference>
<gene>
    <name evidence="1" type="ORF">FSPOR_9416</name>
</gene>
<evidence type="ECO:0000313" key="1">
    <source>
        <dbReference type="EMBL" id="RGP62370.1"/>
    </source>
</evidence>
<comment type="caution">
    <text evidence="1">The sequence shown here is derived from an EMBL/GenBank/DDBJ whole genome shotgun (WGS) entry which is preliminary data.</text>
</comment>
<organism evidence="1 2">
    <name type="scientific">Fusarium sporotrichioides</name>
    <dbReference type="NCBI Taxonomy" id="5514"/>
    <lineage>
        <taxon>Eukaryota</taxon>
        <taxon>Fungi</taxon>
        <taxon>Dikarya</taxon>
        <taxon>Ascomycota</taxon>
        <taxon>Pezizomycotina</taxon>
        <taxon>Sordariomycetes</taxon>
        <taxon>Hypocreomycetidae</taxon>
        <taxon>Hypocreales</taxon>
        <taxon>Nectriaceae</taxon>
        <taxon>Fusarium</taxon>
    </lineage>
</organism>
<protein>
    <submittedName>
        <fullName evidence="1">Uncharacterized protein</fullName>
    </submittedName>
</protein>
<dbReference type="AlphaFoldDB" id="A0A395RQG4"/>
<evidence type="ECO:0000313" key="2">
    <source>
        <dbReference type="Proteomes" id="UP000266152"/>
    </source>
</evidence>
<dbReference type="EMBL" id="PXOF01000150">
    <property type="protein sequence ID" value="RGP62370.1"/>
    <property type="molecule type" value="Genomic_DNA"/>
</dbReference>